<dbReference type="PANTHER" id="PTHR44196">
    <property type="entry name" value="DEHYDROGENASE/REDUCTASE SDR FAMILY MEMBER 7B"/>
    <property type="match status" value="1"/>
</dbReference>
<dbReference type="Proteomes" id="UP000016842">
    <property type="component" value="Unassembled WGS sequence"/>
</dbReference>
<evidence type="ECO:0000313" key="4">
    <source>
        <dbReference type="Proteomes" id="UP000016842"/>
    </source>
</evidence>
<evidence type="ECO:0000256" key="2">
    <source>
        <dbReference type="ARBA" id="ARBA00023002"/>
    </source>
</evidence>
<comment type="caution">
    <text evidence="3">The sequence shown here is derived from an EMBL/GenBank/DDBJ whole genome shotgun (WGS) entry which is preliminary data.</text>
</comment>
<proteinExistence type="inferred from homology"/>
<dbReference type="GO" id="GO:0016491">
    <property type="term" value="F:oxidoreductase activity"/>
    <property type="evidence" value="ECO:0007669"/>
    <property type="project" value="UniProtKB-KW"/>
</dbReference>
<evidence type="ECO:0008006" key="5">
    <source>
        <dbReference type="Google" id="ProtNLM"/>
    </source>
</evidence>
<evidence type="ECO:0000313" key="3">
    <source>
        <dbReference type="EMBL" id="ERM00896.1"/>
    </source>
</evidence>
<keyword evidence="2" id="KW-0560">Oxidoreductase</keyword>
<dbReference type="InterPro" id="IPR036291">
    <property type="entry name" value="NAD(P)-bd_dom_sf"/>
</dbReference>
<dbReference type="Gene3D" id="3.40.50.720">
    <property type="entry name" value="NAD(P)-binding Rossmann-like Domain"/>
    <property type="match status" value="1"/>
</dbReference>
<comment type="similarity">
    <text evidence="1">Belongs to the short-chain dehydrogenases/reductases (SDR) family.</text>
</comment>
<sequence>MAGFIGVPGRTAYSGTKFALSGFCEALRAELTPPSGISVTIVYPGVVKTDIRKVGYGASGAALGTSGVREDDMMPVEEAVRLMLAGVQARKREVLMTRQMRLGGRWLKLIAPALVDRMALKAIKPEFRPKPITPAK</sequence>
<accession>U4VDN0</accession>
<name>U4VDN0_9HYPH</name>
<dbReference type="InterPro" id="IPR002347">
    <property type="entry name" value="SDR_fam"/>
</dbReference>
<dbReference type="SUPFAM" id="SSF51735">
    <property type="entry name" value="NAD(P)-binding Rossmann-fold domains"/>
    <property type="match status" value="1"/>
</dbReference>
<reference evidence="3 4" key="1">
    <citation type="journal article" date="2014" name="FEMS Microbiol. Lett.">
        <title>Genome sequencing analysis reveals virulence-related gene content of Ochrobactrum intermedium strain 229E, a urease-positive strain isolated from the human gastric niche.</title>
        <authorList>
            <person name="Kulkarni G.J."/>
            <person name="Shetty S."/>
            <person name="Dharne M.S."/>
            <person name="Shouche Y.S."/>
        </authorList>
    </citation>
    <scope>NUCLEOTIDE SEQUENCE [LARGE SCALE GENOMIC DNA]</scope>
    <source>
        <strain evidence="3 4">229E</strain>
    </source>
</reference>
<dbReference type="PATRIC" id="fig|1337887.3.peg.3770"/>
<gene>
    <name evidence="3" type="ORF">Q644_24455</name>
</gene>
<dbReference type="EMBL" id="ASXJ01000226">
    <property type="protein sequence ID" value="ERM00896.1"/>
    <property type="molecule type" value="Genomic_DNA"/>
</dbReference>
<evidence type="ECO:0000256" key="1">
    <source>
        <dbReference type="ARBA" id="ARBA00006484"/>
    </source>
</evidence>
<dbReference type="GO" id="GO:0016020">
    <property type="term" value="C:membrane"/>
    <property type="evidence" value="ECO:0007669"/>
    <property type="project" value="TreeGrafter"/>
</dbReference>
<dbReference type="Pfam" id="PF00106">
    <property type="entry name" value="adh_short"/>
    <property type="match status" value="1"/>
</dbReference>
<dbReference type="AlphaFoldDB" id="U4VDN0"/>
<protein>
    <recommendedName>
        <fullName evidence="5">SDR family NAD(P)-dependent oxidoreductase</fullName>
    </recommendedName>
</protein>
<dbReference type="PRINTS" id="PR00081">
    <property type="entry name" value="GDHRDH"/>
</dbReference>
<organism evidence="3 4">
    <name type="scientific">Brucella intermedia 229E</name>
    <dbReference type="NCBI Taxonomy" id="1337887"/>
    <lineage>
        <taxon>Bacteria</taxon>
        <taxon>Pseudomonadati</taxon>
        <taxon>Pseudomonadota</taxon>
        <taxon>Alphaproteobacteria</taxon>
        <taxon>Hyphomicrobiales</taxon>
        <taxon>Brucellaceae</taxon>
        <taxon>Brucella/Ochrobactrum group</taxon>
        <taxon>Brucella</taxon>
    </lineage>
</organism>
<dbReference type="PANTHER" id="PTHR44196:SF1">
    <property type="entry name" value="DEHYDROGENASE_REDUCTASE SDR FAMILY MEMBER 7B"/>
    <property type="match status" value="1"/>
</dbReference>